<proteinExistence type="predicted"/>
<evidence type="ECO:0000313" key="1">
    <source>
        <dbReference type="EMBL" id="EHD14067.1"/>
    </source>
</evidence>
<dbReference type="RefSeq" id="WP_008854416.1">
    <property type="nucleotide sequence ID" value="NZ_AGFR01000007.1"/>
</dbReference>
<protein>
    <submittedName>
        <fullName evidence="1">Uncharacterized protein</fullName>
    </submittedName>
</protein>
<dbReference type="Proteomes" id="UP000005939">
    <property type="component" value="Unassembled WGS sequence"/>
</dbReference>
<gene>
    <name evidence="1" type="ORF">CIN_14260</name>
</gene>
<name>G6F0J5_9PROT</name>
<reference evidence="1 2" key="1">
    <citation type="submission" date="2011-10" db="EMBL/GenBank/DDBJ databases">
        <title>Genome Sequence of Commensalibacter intestini A911, isolated from Drosophila gut.</title>
        <authorList>
            <person name="Lee W.-J."/>
            <person name="Kim E.-K."/>
        </authorList>
    </citation>
    <scope>NUCLEOTIDE SEQUENCE [LARGE SCALE GENOMIC DNA]</scope>
    <source>
        <strain evidence="1 2">A911</strain>
    </source>
</reference>
<dbReference type="EMBL" id="AGFR01000007">
    <property type="protein sequence ID" value="EHD14067.1"/>
    <property type="molecule type" value="Genomic_DNA"/>
</dbReference>
<evidence type="ECO:0000313" key="2">
    <source>
        <dbReference type="Proteomes" id="UP000005939"/>
    </source>
</evidence>
<comment type="caution">
    <text evidence="1">The sequence shown here is derived from an EMBL/GenBank/DDBJ whole genome shotgun (WGS) entry which is preliminary data.</text>
</comment>
<accession>G6F0J5</accession>
<sequence>MSYIIDDQQDEVALDGVTPTIKVGKTETIDAGLDANVTSSVKDNITTLDFFIPRGADGKDGGYTQADKEQVQTIIDAFGVVGDNEDKVITDINQTYTRSSSVSTYYFTLINQSD</sequence>
<organism evidence="1 2">
    <name type="scientific">Commensalibacter intestini A911</name>
    <dbReference type="NCBI Taxonomy" id="1088868"/>
    <lineage>
        <taxon>Bacteria</taxon>
        <taxon>Pseudomonadati</taxon>
        <taxon>Pseudomonadota</taxon>
        <taxon>Alphaproteobacteria</taxon>
        <taxon>Acetobacterales</taxon>
        <taxon>Acetobacteraceae</taxon>
    </lineage>
</organism>
<dbReference type="STRING" id="1088868.CIN_14260"/>
<dbReference type="AlphaFoldDB" id="G6F0J5"/>